<keyword evidence="3" id="KW-1185">Reference proteome</keyword>
<evidence type="ECO:0008006" key="4">
    <source>
        <dbReference type="Google" id="ProtNLM"/>
    </source>
</evidence>
<dbReference type="EMBL" id="CP001737">
    <property type="protein sequence ID" value="ACV81004.1"/>
    <property type="molecule type" value="Genomic_DNA"/>
</dbReference>
<dbReference type="STRING" id="479431.Namu_4728"/>
<reference evidence="2 3" key="2">
    <citation type="journal article" date="2010" name="Stand. Genomic Sci.">
        <title>Complete genome sequence of Nakamurella multipartita type strain (Y-104).</title>
        <authorList>
            <person name="Tice H."/>
            <person name="Mayilraj S."/>
            <person name="Sims D."/>
            <person name="Lapidus A."/>
            <person name="Nolan M."/>
            <person name="Lucas S."/>
            <person name="Glavina Del Rio T."/>
            <person name="Copeland A."/>
            <person name="Cheng J.F."/>
            <person name="Meincke L."/>
            <person name="Bruce D."/>
            <person name="Goodwin L."/>
            <person name="Pitluck S."/>
            <person name="Ivanova N."/>
            <person name="Mavromatis K."/>
            <person name="Ovchinnikova G."/>
            <person name="Pati A."/>
            <person name="Chen A."/>
            <person name="Palaniappan K."/>
            <person name="Land M."/>
            <person name="Hauser L."/>
            <person name="Chang Y.J."/>
            <person name="Jeffries C.D."/>
            <person name="Detter J.C."/>
            <person name="Brettin T."/>
            <person name="Rohde M."/>
            <person name="Goker M."/>
            <person name="Bristow J."/>
            <person name="Eisen J.A."/>
            <person name="Markowitz V."/>
            <person name="Hugenholtz P."/>
            <person name="Kyrpides N.C."/>
            <person name="Klenk H.P."/>
            <person name="Chen F."/>
        </authorList>
    </citation>
    <scope>NUCLEOTIDE SEQUENCE [LARGE SCALE GENOMIC DNA]</scope>
    <source>
        <strain evidence="3">ATCC 700099 / DSM 44233 / CIP 104796 / JCM 9543 / NBRC 105858 / Y-104</strain>
    </source>
</reference>
<feature type="compositionally biased region" description="Low complexity" evidence="1">
    <location>
        <begin position="363"/>
        <end position="381"/>
    </location>
</feature>
<dbReference type="InterPro" id="IPR021391">
    <property type="entry name" value="DUF3027"/>
</dbReference>
<organism evidence="2 3">
    <name type="scientific">Nakamurella multipartita (strain ATCC 700099 / DSM 44233 / CIP 104796 / JCM 9543 / NBRC 105858 / Y-104)</name>
    <name type="common">Microsphaera multipartita</name>
    <dbReference type="NCBI Taxonomy" id="479431"/>
    <lineage>
        <taxon>Bacteria</taxon>
        <taxon>Bacillati</taxon>
        <taxon>Actinomycetota</taxon>
        <taxon>Actinomycetes</taxon>
        <taxon>Nakamurellales</taxon>
        <taxon>Nakamurellaceae</taxon>
        <taxon>Nakamurella</taxon>
    </lineage>
</organism>
<feature type="region of interest" description="Disordered" evidence="1">
    <location>
        <begin position="363"/>
        <end position="389"/>
    </location>
</feature>
<dbReference type="HOGENOM" id="CLU_035969_1_0_11"/>
<protein>
    <recommendedName>
        <fullName evidence="4">DUF3027 domain-containing protein</fullName>
    </recommendedName>
</protein>
<dbReference type="Proteomes" id="UP000002218">
    <property type="component" value="Chromosome"/>
</dbReference>
<dbReference type="KEGG" id="nml:Namu_4728"/>
<evidence type="ECO:0000256" key="1">
    <source>
        <dbReference type="SAM" id="MobiDB-lite"/>
    </source>
</evidence>
<name>C8X801_NAKMY</name>
<gene>
    <name evidence="2" type="ordered locus">Namu_4728</name>
</gene>
<feature type="compositionally biased region" description="Low complexity" evidence="1">
    <location>
        <begin position="278"/>
        <end position="290"/>
    </location>
</feature>
<proteinExistence type="predicted"/>
<dbReference type="InParanoid" id="C8X801"/>
<feature type="region of interest" description="Disordered" evidence="1">
    <location>
        <begin position="275"/>
        <end position="319"/>
    </location>
</feature>
<evidence type="ECO:0000313" key="3">
    <source>
        <dbReference type="Proteomes" id="UP000002218"/>
    </source>
</evidence>
<accession>C8X801</accession>
<dbReference type="eggNOG" id="ENOG502ZBU7">
    <property type="taxonomic scope" value="Bacteria"/>
</dbReference>
<dbReference type="AlphaFoldDB" id="C8X801"/>
<reference evidence="3" key="1">
    <citation type="submission" date="2009-09" db="EMBL/GenBank/DDBJ databases">
        <title>The complete genome of Nakamurella multipartita DSM 44233.</title>
        <authorList>
            <consortium name="US DOE Joint Genome Institute (JGI-PGF)"/>
            <person name="Lucas S."/>
            <person name="Copeland A."/>
            <person name="Lapidus A."/>
            <person name="Glavina del Rio T."/>
            <person name="Dalin E."/>
            <person name="Tice H."/>
            <person name="Bruce D."/>
            <person name="Goodwin L."/>
            <person name="Pitluck S."/>
            <person name="Kyrpides N."/>
            <person name="Mavromatis K."/>
            <person name="Ivanova N."/>
            <person name="Ovchinnikova G."/>
            <person name="Sims D."/>
            <person name="Meincke L."/>
            <person name="Brettin T."/>
            <person name="Detter J.C."/>
            <person name="Han C."/>
            <person name="Larimer F."/>
            <person name="Land M."/>
            <person name="Hauser L."/>
            <person name="Markowitz V."/>
            <person name="Cheng J.-F."/>
            <person name="Hugenholtz P."/>
            <person name="Woyke T."/>
            <person name="Wu D."/>
            <person name="Klenk H.-P."/>
            <person name="Eisen J.A."/>
        </authorList>
    </citation>
    <scope>NUCLEOTIDE SEQUENCE [LARGE SCALE GENOMIC DNA]</scope>
    <source>
        <strain evidence="3">ATCC 700099 / DSM 44233 / CIP 104796 / JCM 9543 / NBRC 105858 / Y-104</strain>
    </source>
</reference>
<dbReference type="Pfam" id="PF11228">
    <property type="entry name" value="DUF3027"/>
    <property type="match status" value="1"/>
</dbReference>
<dbReference type="OrthoDB" id="3210158at2"/>
<sequence length="407" mass="41628">MTGVSFVAVEEVAVGDSATDAGAPAGESGEPNAVVVLSDELIAMARAAAVEEAGIEAAVGDYLGARAEDAVATSASFATTDRGYRGWYWLVTIAVVEATHPTISEVVLLPGEGALLAPAWVPWDQRVRAGDLGVGDLLPTTPEDDRLVPGYLDSDDPAVREVEYEFGFGRVRVLGRLGRDDAATRWHDGPFGPGEPMAQQAPAACGTCGFYIRLEGLLGQAFGACTNEFSPADGRVVDAAYGCGAHSETVVDAPMISATTAVVMDELTLEVHARPGVEEAPAAPEATTVEPAEDSTAEGSTAEDSTAEDSTVEGSTVEVTAEVVTDEVDAGTAVEESAAVELVEVVEAVETVIAEPAFVETASVEPATAEPATEGPASAETVESSEVTVHSADAVVLEPAEPPAAGS</sequence>
<evidence type="ECO:0000313" key="2">
    <source>
        <dbReference type="EMBL" id="ACV81004.1"/>
    </source>
</evidence>